<comment type="caution">
    <text evidence="1">The sequence shown here is derived from an EMBL/GenBank/DDBJ whole genome shotgun (WGS) entry which is preliminary data.</text>
</comment>
<accession>A0AAV5S6B1</accession>
<dbReference type="EMBL" id="BTSX01000001">
    <property type="protein sequence ID" value="GMS78286.1"/>
    <property type="molecule type" value="Genomic_DNA"/>
</dbReference>
<keyword evidence="2" id="KW-1185">Reference proteome</keyword>
<evidence type="ECO:0000313" key="1">
    <source>
        <dbReference type="EMBL" id="GMS78286.1"/>
    </source>
</evidence>
<organism evidence="1 2">
    <name type="scientific">Pristionchus entomophagus</name>
    <dbReference type="NCBI Taxonomy" id="358040"/>
    <lineage>
        <taxon>Eukaryota</taxon>
        <taxon>Metazoa</taxon>
        <taxon>Ecdysozoa</taxon>
        <taxon>Nematoda</taxon>
        <taxon>Chromadorea</taxon>
        <taxon>Rhabditida</taxon>
        <taxon>Rhabditina</taxon>
        <taxon>Diplogasteromorpha</taxon>
        <taxon>Diplogasteroidea</taxon>
        <taxon>Neodiplogasteridae</taxon>
        <taxon>Pristionchus</taxon>
    </lineage>
</organism>
<proteinExistence type="predicted"/>
<sequence>PAHDHSRALLHVEILRDCPLICRELQFIEEGPGSQRIFGRVHVGGCRVTAHEAGSVVLSSRIDSSSIAESSLDLCPSSSLCSSIGCSSIAE</sequence>
<feature type="non-terminal residue" evidence="1">
    <location>
        <position position="1"/>
    </location>
</feature>
<protein>
    <submittedName>
        <fullName evidence="1">Uncharacterized protein</fullName>
    </submittedName>
</protein>
<reference evidence="1" key="1">
    <citation type="submission" date="2023-10" db="EMBL/GenBank/DDBJ databases">
        <title>Genome assembly of Pristionchus species.</title>
        <authorList>
            <person name="Yoshida K."/>
            <person name="Sommer R.J."/>
        </authorList>
    </citation>
    <scope>NUCLEOTIDE SEQUENCE</scope>
    <source>
        <strain evidence="1">RS0144</strain>
    </source>
</reference>
<dbReference type="AlphaFoldDB" id="A0AAV5S6B1"/>
<feature type="non-terminal residue" evidence="1">
    <location>
        <position position="91"/>
    </location>
</feature>
<dbReference type="Proteomes" id="UP001432027">
    <property type="component" value="Unassembled WGS sequence"/>
</dbReference>
<evidence type="ECO:0000313" key="2">
    <source>
        <dbReference type="Proteomes" id="UP001432027"/>
    </source>
</evidence>
<name>A0AAV5S6B1_9BILA</name>
<gene>
    <name evidence="1" type="ORF">PENTCL1PPCAC_461</name>
</gene>